<dbReference type="InterPro" id="IPR049875">
    <property type="entry name" value="TypeII_GspH"/>
</dbReference>
<dbReference type="InterPro" id="IPR022346">
    <property type="entry name" value="T2SS_GspH"/>
</dbReference>
<comment type="similarity">
    <text evidence="9">Belongs to the GSP H family.</text>
</comment>
<evidence type="ECO:0000256" key="6">
    <source>
        <dbReference type="ARBA" id="ARBA00022692"/>
    </source>
</evidence>
<evidence type="ECO:0000256" key="7">
    <source>
        <dbReference type="ARBA" id="ARBA00022989"/>
    </source>
</evidence>
<dbReference type="PROSITE" id="PS00409">
    <property type="entry name" value="PROKAR_NTER_METHYL"/>
    <property type="match status" value="1"/>
</dbReference>
<dbReference type="Gene3D" id="3.55.40.10">
    <property type="entry name" value="minor pseudopilin epsh domain"/>
    <property type="match status" value="1"/>
</dbReference>
<dbReference type="InterPro" id="IPR045584">
    <property type="entry name" value="Pilin-like"/>
</dbReference>
<comment type="caution">
    <text evidence="12">The sequence shown here is derived from an EMBL/GenBank/DDBJ whole genome shotgun (WGS) entry which is preliminary data.</text>
</comment>
<dbReference type="Pfam" id="PF12019">
    <property type="entry name" value="GspH"/>
    <property type="match status" value="1"/>
</dbReference>
<evidence type="ECO:0000256" key="9">
    <source>
        <dbReference type="ARBA" id="ARBA00025772"/>
    </source>
</evidence>
<evidence type="ECO:0000256" key="10">
    <source>
        <dbReference type="ARBA" id="ARBA00030775"/>
    </source>
</evidence>
<dbReference type="NCBIfam" id="TIGR02532">
    <property type="entry name" value="IV_pilin_GFxxxE"/>
    <property type="match status" value="1"/>
</dbReference>
<feature type="domain" description="General secretion pathway GspH" evidence="11">
    <location>
        <begin position="49"/>
        <end position="156"/>
    </location>
</feature>
<evidence type="ECO:0000259" key="11">
    <source>
        <dbReference type="Pfam" id="PF12019"/>
    </source>
</evidence>
<evidence type="ECO:0000313" key="12">
    <source>
        <dbReference type="EMBL" id="RPH30136.1"/>
    </source>
</evidence>
<keyword evidence="6" id="KW-0812">Transmembrane</keyword>
<keyword evidence="13" id="KW-1185">Reference proteome</keyword>
<dbReference type="OrthoDB" id="6076129at2"/>
<dbReference type="GO" id="GO:0005886">
    <property type="term" value="C:plasma membrane"/>
    <property type="evidence" value="ECO:0007669"/>
    <property type="project" value="UniProtKB-SubCell"/>
</dbReference>
<gene>
    <name evidence="12" type="primary">gspH</name>
    <name evidence="12" type="ORF">EHN07_03210</name>
</gene>
<dbReference type="NCBIfam" id="TIGR01708">
    <property type="entry name" value="typeII_sec_gspH"/>
    <property type="match status" value="1"/>
</dbReference>
<dbReference type="GO" id="GO:0015627">
    <property type="term" value="C:type II protein secretion system complex"/>
    <property type="evidence" value="ECO:0007669"/>
    <property type="project" value="InterPro"/>
</dbReference>
<dbReference type="GO" id="GO:0015628">
    <property type="term" value="P:protein secretion by the type II secretion system"/>
    <property type="evidence" value="ECO:0007669"/>
    <property type="project" value="InterPro"/>
</dbReference>
<dbReference type="PRINTS" id="PR00885">
    <property type="entry name" value="BCTERIALGSPH"/>
</dbReference>
<name>A0A3N5EEA6_9ENTR</name>
<protein>
    <recommendedName>
        <fullName evidence="2">Type II secretion system protein H</fullName>
    </recommendedName>
    <alternativeName>
        <fullName evidence="10">General secretion pathway protein H</fullName>
    </alternativeName>
</protein>
<dbReference type="InterPro" id="IPR002416">
    <property type="entry name" value="T2SS_protein-GspH"/>
</dbReference>
<evidence type="ECO:0000256" key="2">
    <source>
        <dbReference type="ARBA" id="ARBA00021549"/>
    </source>
</evidence>
<dbReference type="Pfam" id="PF07963">
    <property type="entry name" value="N_methyl"/>
    <property type="match status" value="1"/>
</dbReference>
<evidence type="ECO:0000256" key="8">
    <source>
        <dbReference type="ARBA" id="ARBA00023136"/>
    </source>
</evidence>
<keyword evidence="7" id="KW-1133">Transmembrane helix</keyword>
<comment type="subcellular location">
    <subcellularLocation>
        <location evidence="1">Cell inner membrane</location>
        <topology evidence="1">Single-pass membrane protein</topology>
    </subcellularLocation>
</comment>
<evidence type="ECO:0000256" key="4">
    <source>
        <dbReference type="ARBA" id="ARBA00022481"/>
    </source>
</evidence>
<evidence type="ECO:0000313" key="13">
    <source>
        <dbReference type="Proteomes" id="UP000268615"/>
    </source>
</evidence>
<keyword evidence="8" id="KW-0472">Membrane</keyword>
<evidence type="ECO:0000256" key="1">
    <source>
        <dbReference type="ARBA" id="ARBA00004377"/>
    </source>
</evidence>
<evidence type="ECO:0000256" key="3">
    <source>
        <dbReference type="ARBA" id="ARBA00022475"/>
    </source>
</evidence>
<keyword evidence="3" id="KW-1003">Cell membrane</keyword>
<dbReference type="SUPFAM" id="SSF54523">
    <property type="entry name" value="Pili subunits"/>
    <property type="match status" value="1"/>
</dbReference>
<evidence type="ECO:0000256" key="5">
    <source>
        <dbReference type="ARBA" id="ARBA00022519"/>
    </source>
</evidence>
<keyword evidence="4" id="KW-0488">Methylation</keyword>
<dbReference type="InterPro" id="IPR012902">
    <property type="entry name" value="N_methyl_site"/>
</dbReference>
<sequence length="168" mass="18036">MTRVNGNRGFTLIEMMLVVTIVAAASSLVVMALPNSSPQKQAREMLARLADAVPMQRREAMSQGALLGLLITAHGYQFMVQDAHGWRGLSSTGALAAADSTLQLTQLDLPLDESPADEREGKPQILFFPGGETTPFELTAVVQKQAVARLIVSETGEARLENAAEFTP</sequence>
<dbReference type="EMBL" id="RPOH01000010">
    <property type="protein sequence ID" value="RPH30136.1"/>
    <property type="molecule type" value="Genomic_DNA"/>
</dbReference>
<proteinExistence type="inferred from homology"/>
<dbReference type="RefSeq" id="WP_124022763.1">
    <property type="nucleotide sequence ID" value="NZ_RPOH01000010.1"/>
</dbReference>
<reference evidence="12 13" key="1">
    <citation type="submission" date="2018-11" db="EMBL/GenBank/DDBJ databases">
        <title>Draft genome sequence of Buttiauxella warmboldiae CCUG 35512.</title>
        <authorList>
            <person name="Salva-Serra F."/>
            <person name="Marathe N."/>
            <person name="Moore E."/>
            <person name="Svensson L."/>
            <person name="Engstrom-Jakobsson H."/>
        </authorList>
    </citation>
    <scope>NUCLEOTIDE SEQUENCE [LARGE SCALE GENOMIC DNA]</scope>
    <source>
        <strain evidence="12 13">CCUG 35512</strain>
    </source>
</reference>
<accession>A0A3N5EEA6</accession>
<dbReference type="Proteomes" id="UP000268615">
    <property type="component" value="Unassembled WGS sequence"/>
</dbReference>
<organism evidence="12 13">
    <name type="scientific">Buttiauxella warmboldiae</name>
    <dbReference type="NCBI Taxonomy" id="82993"/>
    <lineage>
        <taxon>Bacteria</taxon>
        <taxon>Pseudomonadati</taxon>
        <taxon>Pseudomonadota</taxon>
        <taxon>Gammaproteobacteria</taxon>
        <taxon>Enterobacterales</taxon>
        <taxon>Enterobacteriaceae</taxon>
        <taxon>Buttiauxella</taxon>
    </lineage>
</organism>
<dbReference type="AlphaFoldDB" id="A0A3N5EEA6"/>
<keyword evidence="5" id="KW-0997">Cell inner membrane</keyword>